<gene>
    <name evidence="1" type="ORF">H5P27_12315</name>
</gene>
<keyword evidence="1" id="KW-0648">Protein biosynthesis</keyword>
<protein>
    <submittedName>
        <fullName evidence="1">Transcription elongation factor GreAB</fullName>
    </submittedName>
</protein>
<name>A0A7X1E8X8_9BACT</name>
<dbReference type="RefSeq" id="WP_185660700.1">
    <property type="nucleotide sequence ID" value="NZ_CAWPOO010000012.1"/>
</dbReference>
<accession>A0A7X1E8X8</accession>
<dbReference type="Proteomes" id="UP000526501">
    <property type="component" value="Unassembled WGS sequence"/>
</dbReference>
<sequence length="151" mass="15927">MDKTLLVAQIIQVIEQELQNASKAALESAQEATDEESRAENKYDTRALETSYVATAQAGYAKDMKQALQAYKNLNLPNDSSTGPAAIGSLVTTLGSAGREVFFIGPARGGLELETESGPITVVTPKSPLGSQMIGKSLGQDAGGRKILRLS</sequence>
<evidence type="ECO:0000313" key="1">
    <source>
        <dbReference type="EMBL" id="MBC2606829.1"/>
    </source>
</evidence>
<organism evidence="1 2">
    <name type="scientific">Pelagicoccus albus</name>
    <dbReference type="NCBI Taxonomy" id="415222"/>
    <lineage>
        <taxon>Bacteria</taxon>
        <taxon>Pseudomonadati</taxon>
        <taxon>Verrucomicrobiota</taxon>
        <taxon>Opitutia</taxon>
        <taxon>Puniceicoccales</taxon>
        <taxon>Pelagicoccaceae</taxon>
        <taxon>Pelagicoccus</taxon>
    </lineage>
</organism>
<keyword evidence="2" id="KW-1185">Reference proteome</keyword>
<dbReference type="EMBL" id="JACHVC010000012">
    <property type="protein sequence ID" value="MBC2606829.1"/>
    <property type="molecule type" value="Genomic_DNA"/>
</dbReference>
<comment type="caution">
    <text evidence="1">The sequence shown here is derived from an EMBL/GenBank/DDBJ whole genome shotgun (WGS) entry which is preliminary data.</text>
</comment>
<keyword evidence="1" id="KW-0251">Elongation factor</keyword>
<reference evidence="1 2" key="1">
    <citation type="submission" date="2020-07" db="EMBL/GenBank/DDBJ databases">
        <authorList>
            <person name="Feng X."/>
        </authorList>
    </citation>
    <scope>NUCLEOTIDE SEQUENCE [LARGE SCALE GENOMIC DNA]</scope>
    <source>
        <strain evidence="1 2">JCM23202</strain>
    </source>
</reference>
<dbReference type="AlphaFoldDB" id="A0A7X1E8X8"/>
<proteinExistence type="predicted"/>
<evidence type="ECO:0000313" key="2">
    <source>
        <dbReference type="Proteomes" id="UP000526501"/>
    </source>
</evidence>
<dbReference type="GO" id="GO:0003746">
    <property type="term" value="F:translation elongation factor activity"/>
    <property type="evidence" value="ECO:0007669"/>
    <property type="project" value="UniProtKB-KW"/>
</dbReference>